<sequence>MRPIEKPVIAIMGCTTPEGLSLTHALLTPPTNYTLRLLTKHQHDPSLTHLPTTPFLSIHRCDINKEKHLRRCLNGVWAVFCVTDWRVSENLWCRGMEGRQGRTVVDVARGCGSDTRLVVADVDLDVGRVVKLALQSMSIGTKLTIGTETRGSEVAEIYSKVTGNPARWVTITPTEFYREHLDKLTPSGAEELMEMF</sequence>
<evidence type="ECO:0000256" key="1">
    <source>
        <dbReference type="ARBA" id="ARBA00022857"/>
    </source>
</evidence>
<evidence type="ECO:0000313" key="3">
    <source>
        <dbReference type="Proteomes" id="UP001212841"/>
    </source>
</evidence>
<dbReference type="EMBL" id="JADGJD010000739">
    <property type="protein sequence ID" value="KAJ3048782.1"/>
    <property type="molecule type" value="Genomic_DNA"/>
</dbReference>
<dbReference type="Gene3D" id="3.40.50.720">
    <property type="entry name" value="NAD(P)-binding Rossmann-like Domain"/>
    <property type="match status" value="1"/>
</dbReference>
<accession>A0AAD5SAQ6</accession>
<comment type="caution">
    <text evidence="2">The sequence shown here is derived from an EMBL/GenBank/DDBJ whole genome shotgun (WGS) entry which is preliminary data.</text>
</comment>
<gene>
    <name evidence="2" type="ORF">HK097_010208</name>
</gene>
<dbReference type="InterPro" id="IPR051164">
    <property type="entry name" value="NmrA-like_oxidored"/>
</dbReference>
<dbReference type="SUPFAM" id="SSF51735">
    <property type="entry name" value="NAD(P)-binding Rossmann-fold domains"/>
    <property type="match status" value="1"/>
</dbReference>
<organism evidence="2 3">
    <name type="scientific">Rhizophlyctis rosea</name>
    <dbReference type="NCBI Taxonomy" id="64517"/>
    <lineage>
        <taxon>Eukaryota</taxon>
        <taxon>Fungi</taxon>
        <taxon>Fungi incertae sedis</taxon>
        <taxon>Chytridiomycota</taxon>
        <taxon>Chytridiomycota incertae sedis</taxon>
        <taxon>Chytridiomycetes</taxon>
        <taxon>Rhizophlyctidales</taxon>
        <taxon>Rhizophlyctidaceae</taxon>
        <taxon>Rhizophlyctis</taxon>
    </lineage>
</organism>
<evidence type="ECO:0000313" key="2">
    <source>
        <dbReference type="EMBL" id="KAJ3048782.1"/>
    </source>
</evidence>
<dbReference type="Proteomes" id="UP001212841">
    <property type="component" value="Unassembled WGS sequence"/>
</dbReference>
<evidence type="ECO:0008006" key="4">
    <source>
        <dbReference type="Google" id="ProtNLM"/>
    </source>
</evidence>
<proteinExistence type="predicted"/>
<dbReference type="PANTHER" id="PTHR42748:SF7">
    <property type="entry name" value="NMRA LIKE REDOX SENSOR 1-RELATED"/>
    <property type="match status" value="1"/>
</dbReference>
<protein>
    <recommendedName>
        <fullName evidence="4">NAD(P)-binding domain-containing protein</fullName>
    </recommendedName>
</protein>
<dbReference type="PANTHER" id="PTHR42748">
    <property type="entry name" value="NITROGEN METABOLITE REPRESSION PROTEIN NMRA FAMILY MEMBER"/>
    <property type="match status" value="1"/>
</dbReference>
<dbReference type="InterPro" id="IPR036291">
    <property type="entry name" value="NAD(P)-bd_dom_sf"/>
</dbReference>
<reference evidence="2" key="1">
    <citation type="submission" date="2020-05" db="EMBL/GenBank/DDBJ databases">
        <title>Phylogenomic resolution of chytrid fungi.</title>
        <authorList>
            <person name="Stajich J.E."/>
            <person name="Amses K."/>
            <person name="Simmons R."/>
            <person name="Seto K."/>
            <person name="Myers J."/>
            <person name="Bonds A."/>
            <person name="Quandt C.A."/>
            <person name="Barry K."/>
            <person name="Liu P."/>
            <person name="Grigoriev I."/>
            <person name="Longcore J.E."/>
            <person name="James T.Y."/>
        </authorList>
    </citation>
    <scope>NUCLEOTIDE SEQUENCE</scope>
    <source>
        <strain evidence="2">JEL0318</strain>
    </source>
</reference>
<dbReference type="AlphaFoldDB" id="A0AAD5SAQ6"/>
<keyword evidence="1" id="KW-0521">NADP</keyword>
<name>A0AAD5SAQ6_9FUNG</name>
<keyword evidence="3" id="KW-1185">Reference proteome</keyword>